<protein>
    <submittedName>
        <fullName evidence="2">Uncharacterized protein</fullName>
    </submittedName>
</protein>
<evidence type="ECO:0000313" key="3">
    <source>
        <dbReference type="Proteomes" id="UP000076532"/>
    </source>
</evidence>
<name>A0A166CD39_9AGAM</name>
<proteinExistence type="predicted"/>
<gene>
    <name evidence="2" type="ORF">FIBSPDRAFT_869211</name>
</gene>
<keyword evidence="3" id="KW-1185">Reference proteome</keyword>
<dbReference type="EMBL" id="KV417631">
    <property type="protein sequence ID" value="KZP13536.1"/>
    <property type="molecule type" value="Genomic_DNA"/>
</dbReference>
<feature type="compositionally biased region" description="Polar residues" evidence="1">
    <location>
        <begin position="209"/>
        <end position="225"/>
    </location>
</feature>
<feature type="region of interest" description="Disordered" evidence="1">
    <location>
        <begin position="209"/>
        <end position="229"/>
    </location>
</feature>
<dbReference type="AlphaFoldDB" id="A0A166CD39"/>
<evidence type="ECO:0000256" key="1">
    <source>
        <dbReference type="SAM" id="MobiDB-lite"/>
    </source>
</evidence>
<reference evidence="2 3" key="1">
    <citation type="journal article" date="2016" name="Mol. Biol. Evol.">
        <title>Comparative Genomics of Early-Diverging Mushroom-Forming Fungi Provides Insights into the Origins of Lignocellulose Decay Capabilities.</title>
        <authorList>
            <person name="Nagy L.G."/>
            <person name="Riley R."/>
            <person name="Tritt A."/>
            <person name="Adam C."/>
            <person name="Daum C."/>
            <person name="Floudas D."/>
            <person name="Sun H."/>
            <person name="Yadav J.S."/>
            <person name="Pangilinan J."/>
            <person name="Larsson K.H."/>
            <person name="Matsuura K."/>
            <person name="Barry K."/>
            <person name="Labutti K."/>
            <person name="Kuo R."/>
            <person name="Ohm R.A."/>
            <person name="Bhattacharya S.S."/>
            <person name="Shirouzu T."/>
            <person name="Yoshinaga Y."/>
            <person name="Martin F.M."/>
            <person name="Grigoriev I.V."/>
            <person name="Hibbett D.S."/>
        </authorList>
    </citation>
    <scope>NUCLEOTIDE SEQUENCE [LARGE SCALE GENOMIC DNA]</scope>
    <source>
        <strain evidence="2 3">CBS 109695</strain>
    </source>
</reference>
<organism evidence="2 3">
    <name type="scientific">Athelia psychrophila</name>
    <dbReference type="NCBI Taxonomy" id="1759441"/>
    <lineage>
        <taxon>Eukaryota</taxon>
        <taxon>Fungi</taxon>
        <taxon>Dikarya</taxon>
        <taxon>Basidiomycota</taxon>
        <taxon>Agaricomycotina</taxon>
        <taxon>Agaricomycetes</taxon>
        <taxon>Agaricomycetidae</taxon>
        <taxon>Atheliales</taxon>
        <taxon>Atheliaceae</taxon>
        <taxon>Athelia</taxon>
    </lineage>
</organism>
<accession>A0A166CD39</accession>
<dbReference type="Proteomes" id="UP000076532">
    <property type="component" value="Unassembled WGS sequence"/>
</dbReference>
<evidence type="ECO:0000313" key="2">
    <source>
        <dbReference type="EMBL" id="KZP13536.1"/>
    </source>
</evidence>
<sequence length="290" mass="30984">MKAYPKSDIRLATLEKNLNKVVLCGTRCCMYEDGAYASQGRPGLPARVAHHPPHHHAAAFTLTHSLLALTASLAARIAHPPQPTCPLAPGIAPSWPHHDHLQTRIILACTRTTDPPLATSCVRSSPTVPAGARIPHSPTSAYPHHTFAQPPSTPAAALAHLRLSRARPSHSPPAHPHSARTLTSVHCRLDVHRGLRSPAARTHTLLTTAPHSHTQSPSPRHTVSPTADPPLTRARSHEAFITAHVYICIAALLAPRLFSFILSSTPSACLILTPNHFAALCALDSITSAT</sequence>